<evidence type="ECO:0000313" key="1">
    <source>
        <dbReference type="EMBL" id="KAA1252589.1"/>
    </source>
</evidence>
<proteinExistence type="predicted"/>
<dbReference type="Proteomes" id="UP000323225">
    <property type="component" value="Unassembled WGS sequence"/>
</dbReference>
<name>A0A5Q6PD76_VIBCL</name>
<sequence>MNKEIPVSLAGDISVGKHLTPEQKERIIQRGTYNGKTVRQVMKDMLVNNGMFEEQADEVMKVAERDINSMNENWGKEADLYPQVIITLTQSHVKRIALKWINENVPEAWFKPMFEQHNQ</sequence>
<accession>A0A5Q6PD76</accession>
<dbReference type="EMBL" id="VUAA01000054">
    <property type="protein sequence ID" value="KAA1252589.1"/>
    <property type="molecule type" value="Genomic_DNA"/>
</dbReference>
<evidence type="ECO:0000313" key="2">
    <source>
        <dbReference type="Proteomes" id="UP000323225"/>
    </source>
</evidence>
<organism evidence="1 2">
    <name type="scientific">Vibrio cholerae</name>
    <dbReference type="NCBI Taxonomy" id="666"/>
    <lineage>
        <taxon>Bacteria</taxon>
        <taxon>Pseudomonadati</taxon>
        <taxon>Pseudomonadota</taxon>
        <taxon>Gammaproteobacteria</taxon>
        <taxon>Vibrionales</taxon>
        <taxon>Vibrionaceae</taxon>
        <taxon>Vibrio</taxon>
    </lineage>
</organism>
<reference evidence="1 2" key="1">
    <citation type="submission" date="2019-09" db="EMBL/GenBank/DDBJ databases">
        <authorList>
            <person name="Kritzky A."/>
            <person name="Schelkanova E.Y."/>
            <person name="Alkhova Z.V."/>
            <person name="Smirnova N.I."/>
        </authorList>
    </citation>
    <scope>NUCLEOTIDE SEQUENCE [LARGE SCALE GENOMIC DNA]</scope>
    <source>
        <strain evidence="1 2">M1526</strain>
    </source>
</reference>
<dbReference type="AlphaFoldDB" id="A0A5Q6PD76"/>
<protein>
    <submittedName>
        <fullName evidence="1">Uncharacterized protein</fullName>
    </submittedName>
</protein>
<comment type="caution">
    <text evidence="1">The sequence shown here is derived from an EMBL/GenBank/DDBJ whole genome shotgun (WGS) entry which is preliminary data.</text>
</comment>
<gene>
    <name evidence="1" type="ORF">F0M16_22095</name>
</gene>